<dbReference type="Gene3D" id="2.60.40.790">
    <property type="match status" value="1"/>
</dbReference>
<dbReference type="Proteomes" id="UP001359485">
    <property type="component" value="Unassembled WGS sequence"/>
</dbReference>
<dbReference type="SUPFAM" id="SSF49764">
    <property type="entry name" value="HSP20-like chaperones"/>
    <property type="match status" value="1"/>
</dbReference>
<evidence type="ECO:0000259" key="1">
    <source>
        <dbReference type="PROSITE" id="PS51203"/>
    </source>
</evidence>
<dbReference type="GO" id="GO:0006457">
    <property type="term" value="P:protein folding"/>
    <property type="evidence" value="ECO:0007669"/>
    <property type="project" value="TreeGrafter"/>
</dbReference>
<evidence type="ECO:0000313" key="3">
    <source>
        <dbReference type="EMBL" id="KAK6618883.1"/>
    </source>
</evidence>
<evidence type="ECO:0000313" key="5">
    <source>
        <dbReference type="Proteomes" id="UP001372834"/>
    </source>
</evidence>
<dbReference type="InterPro" id="IPR037898">
    <property type="entry name" value="NudC_fam"/>
</dbReference>
<dbReference type="EMBL" id="JAWJWF010000049">
    <property type="protein sequence ID" value="KAK6618883.1"/>
    <property type="molecule type" value="Genomic_DNA"/>
</dbReference>
<sequence length="172" mass="19925">MPNANLSFFDEKRCVVKSETPWGCWWQTVQEVHIQVGLPEKTPSRNVKVHVKPKYISCCVKDDIIFEGELARVVYADELIWTIEDGTLCIVLAKADHSIKDDMWGSLLVNGQYQPDPWTLHEMRKNLDLERFQIENPGMDFSGAQLSKNYDRLPGWSNDRLEELNMKSNKEP</sequence>
<comment type="caution">
    <text evidence="2">The sequence shown here is derived from an EMBL/GenBank/DDBJ whole genome shotgun (WGS) entry which is preliminary data.</text>
</comment>
<reference evidence="2 5" key="1">
    <citation type="submission" date="2023-10" db="EMBL/GenBank/DDBJ databases">
        <title>Genomes of two closely related lineages of the louse Polyplax serrata with different host specificities.</title>
        <authorList>
            <person name="Martinu J."/>
            <person name="Tarabai H."/>
            <person name="Stefka J."/>
            <person name="Hypsa V."/>
        </authorList>
    </citation>
    <scope>NUCLEOTIDE SEQUENCE [LARGE SCALE GENOMIC DNA]</scope>
    <source>
        <strain evidence="3">98ZLc_SE</strain>
        <strain evidence="2">HR10_N</strain>
    </source>
</reference>
<proteinExistence type="predicted"/>
<protein>
    <recommendedName>
        <fullName evidence="1">CS domain-containing protein</fullName>
    </recommendedName>
</protein>
<gene>
    <name evidence="2" type="ORF">RUM43_014857</name>
    <name evidence="3" type="ORF">RUM44_003264</name>
</gene>
<evidence type="ECO:0000313" key="2">
    <source>
        <dbReference type="EMBL" id="KAK6616887.1"/>
    </source>
</evidence>
<dbReference type="EMBL" id="JAWJWE010000046">
    <property type="protein sequence ID" value="KAK6616887.1"/>
    <property type="molecule type" value="Genomic_DNA"/>
</dbReference>
<keyword evidence="4" id="KW-1185">Reference proteome</keyword>
<name>A0AAN8RYP2_POLSC</name>
<dbReference type="Gene3D" id="1.20.5.740">
    <property type="entry name" value="Single helix bin"/>
    <property type="match status" value="1"/>
</dbReference>
<dbReference type="InterPro" id="IPR007052">
    <property type="entry name" value="CS_dom"/>
</dbReference>
<organism evidence="2 5">
    <name type="scientific">Polyplax serrata</name>
    <name type="common">Common mouse louse</name>
    <dbReference type="NCBI Taxonomy" id="468196"/>
    <lineage>
        <taxon>Eukaryota</taxon>
        <taxon>Metazoa</taxon>
        <taxon>Ecdysozoa</taxon>
        <taxon>Arthropoda</taxon>
        <taxon>Hexapoda</taxon>
        <taxon>Insecta</taxon>
        <taxon>Pterygota</taxon>
        <taxon>Neoptera</taxon>
        <taxon>Paraneoptera</taxon>
        <taxon>Psocodea</taxon>
        <taxon>Troctomorpha</taxon>
        <taxon>Phthiraptera</taxon>
        <taxon>Anoplura</taxon>
        <taxon>Polyplacidae</taxon>
        <taxon>Polyplax</taxon>
    </lineage>
</organism>
<dbReference type="PANTHER" id="PTHR12356:SF18">
    <property type="entry name" value="NUDC DOMAIN-CONTAINING PROTEIN 2"/>
    <property type="match status" value="1"/>
</dbReference>
<dbReference type="GO" id="GO:0051082">
    <property type="term" value="F:unfolded protein binding"/>
    <property type="evidence" value="ECO:0007669"/>
    <property type="project" value="TreeGrafter"/>
</dbReference>
<dbReference type="Pfam" id="PF04969">
    <property type="entry name" value="CS"/>
    <property type="match status" value="1"/>
</dbReference>
<dbReference type="GO" id="GO:0005737">
    <property type="term" value="C:cytoplasm"/>
    <property type="evidence" value="ECO:0007669"/>
    <property type="project" value="TreeGrafter"/>
</dbReference>
<feature type="domain" description="CS" evidence="1">
    <location>
        <begin position="18"/>
        <end position="108"/>
    </location>
</feature>
<dbReference type="InterPro" id="IPR008978">
    <property type="entry name" value="HSP20-like_chaperone"/>
</dbReference>
<dbReference type="Proteomes" id="UP001372834">
    <property type="component" value="Unassembled WGS sequence"/>
</dbReference>
<evidence type="ECO:0000313" key="4">
    <source>
        <dbReference type="Proteomes" id="UP001359485"/>
    </source>
</evidence>
<dbReference type="AlphaFoldDB" id="A0AAN8RYP2"/>
<accession>A0AAN8RYP2</accession>
<dbReference type="PROSITE" id="PS51203">
    <property type="entry name" value="CS"/>
    <property type="match status" value="1"/>
</dbReference>
<dbReference type="PANTHER" id="PTHR12356">
    <property type="entry name" value="NUCLEAR MOVEMENT PROTEIN NUDC"/>
    <property type="match status" value="1"/>
</dbReference>